<dbReference type="Proteomes" id="UP000809587">
    <property type="component" value="Unassembled WGS sequence"/>
</dbReference>
<evidence type="ECO:0000313" key="4">
    <source>
        <dbReference type="Proteomes" id="UP000809587"/>
    </source>
</evidence>
<feature type="region of interest" description="Disordered" evidence="1">
    <location>
        <begin position="226"/>
        <end position="262"/>
    </location>
</feature>
<gene>
    <name evidence="3" type="ORF">JQN84_23430</name>
</gene>
<evidence type="ECO:0000256" key="1">
    <source>
        <dbReference type="SAM" id="MobiDB-lite"/>
    </source>
</evidence>
<feature type="compositionally biased region" description="Low complexity" evidence="1">
    <location>
        <begin position="227"/>
        <end position="249"/>
    </location>
</feature>
<dbReference type="RefSeq" id="WP_204960662.1">
    <property type="nucleotide sequence ID" value="NZ_JAFEUO010000006.1"/>
</dbReference>
<feature type="region of interest" description="Disordered" evidence="1">
    <location>
        <begin position="1"/>
        <end position="35"/>
    </location>
</feature>
<proteinExistence type="predicted"/>
<evidence type="ECO:0000256" key="2">
    <source>
        <dbReference type="SAM" id="Phobius"/>
    </source>
</evidence>
<dbReference type="EMBL" id="JAFEUO010000006">
    <property type="protein sequence ID" value="MBM7085480.1"/>
    <property type="molecule type" value="Genomic_DNA"/>
</dbReference>
<feature type="compositionally biased region" description="Gly residues" evidence="1">
    <location>
        <begin position="250"/>
        <end position="262"/>
    </location>
</feature>
<sequence length="262" mass="25639">MNIRRSARSGRRVSRAEAERLLGPTAPGVAPSTDDPLTRLLAAAAAPARPDEFAGEQAALAAFRAARGAPAPGPDPAGRRRPRLTTGVVAWIAGLAATATAGVAFATVALDRPAERTPGPVPSVTGTGSVRPSPFLSEPSRQTPSRRPGGTAPGGGPSAPPAPPGPPAPGGPANAGRLVGQCRAYLAKPPAQRAKALTRPGFADLVAAAGGPDRVEAYCRALVPQRPTSAAPGGAGGPHATTGPPATSGGPAGTGGGPGPKN</sequence>
<comment type="caution">
    <text evidence="3">The sequence shown here is derived from an EMBL/GenBank/DDBJ whole genome shotgun (WGS) entry which is preliminary data.</text>
</comment>
<keyword evidence="2" id="KW-0812">Transmembrane</keyword>
<organism evidence="3 4">
    <name type="scientific">Micromonospora humidisoli</name>
    <dbReference type="NCBI Taxonomy" id="2807622"/>
    <lineage>
        <taxon>Bacteria</taxon>
        <taxon>Bacillati</taxon>
        <taxon>Actinomycetota</taxon>
        <taxon>Actinomycetes</taxon>
        <taxon>Micromonosporales</taxon>
        <taxon>Micromonosporaceae</taxon>
        <taxon>Micromonospora</taxon>
    </lineage>
</organism>
<evidence type="ECO:0008006" key="5">
    <source>
        <dbReference type="Google" id="ProtNLM"/>
    </source>
</evidence>
<reference evidence="3 4" key="1">
    <citation type="submission" date="2021-02" db="EMBL/GenBank/DDBJ databases">
        <authorList>
            <person name="Lee D.-H."/>
        </authorList>
    </citation>
    <scope>NUCLEOTIDE SEQUENCE [LARGE SCALE GENOMIC DNA]</scope>
    <source>
        <strain evidence="3 4">MMS20-R2-29</strain>
    </source>
</reference>
<feature type="compositionally biased region" description="Basic residues" evidence="1">
    <location>
        <begin position="1"/>
        <end position="13"/>
    </location>
</feature>
<feature type="transmembrane region" description="Helical" evidence="2">
    <location>
        <begin position="88"/>
        <end position="110"/>
    </location>
</feature>
<feature type="compositionally biased region" description="Pro residues" evidence="1">
    <location>
        <begin position="158"/>
        <end position="170"/>
    </location>
</feature>
<name>A0ABS2JHG2_9ACTN</name>
<evidence type="ECO:0000313" key="3">
    <source>
        <dbReference type="EMBL" id="MBM7085480.1"/>
    </source>
</evidence>
<keyword evidence="2" id="KW-0472">Membrane</keyword>
<feature type="region of interest" description="Disordered" evidence="1">
    <location>
        <begin position="113"/>
        <end position="176"/>
    </location>
</feature>
<protein>
    <recommendedName>
        <fullName evidence="5">Meckel syndrome type 1 protein</fullName>
    </recommendedName>
</protein>
<keyword evidence="2" id="KW-1133">Transmembrane helix</keyword>
<keyword evidence="4" id="KW-1185">Reference proteome</keyword>
<accession>A0ABS2JHG2</accession>